<organism evidence="4 5">
    <name type="scientific">Streptodolium elevatio</name>
    <dbReference type="NCBI Taxonomy" id="3157996"/>
    <lineage>
        <taxon>Bacteria</taxon>
        <taxon>Bacillati</taxon>
        <taxon>Actinomycetota</taxon>
        <taxon>Actinomycetes</taxon>
        <taxon>Kitasatosporales</taxon>
        <taxon>Streptomycetaceae</taxon>
        <taxon>Streptodolium</taxon>
    </lineage>
</organism>
<dbReference type="RefSeq" id="WP_358353004.1">
    <property type="nucleotide sequence ID" value="NZ_JBEZFP010000026.1"/>
</dbReference>
<protein>
    <submittedName>
        <fullName evidence="4">PucR family transcriptional regulator</fullName>
    </submittedName>
</protein>
<feature type="compositionally biased region" description="Low complexity" evidence="1">
    <location>
        <begin position="13"/>
        <end position="23"/>
    </location>
</feature>
<dbReference type="Gene3D" id="1.10.10.2840">
    <property type="entry name" value="PucR C-terminal helix-turn-helix domain"/>
    <property type="match status" value="1"/>
</dbReference>
<evidence type="ECO:0000259" key="2">
    <source>
        <dbReference type="Pfam" id="PF07905"/>
    </source>
</evidence>
<dbReference type="Proteomes" id="UP001551482">
    <property type="component" value="Unassembled WGS sequence"/>
</dbReference>
<comment type="caution">
    <text evidence="4">The sequence shown here is derived from an EMBL/GenBank/DDBJ whole genome shotgun (WGS) entry which is preliminary data.</text>
</comment>
<dbReference type="InterPro" id="IPR025736">
    <property type="entry name" value="PucR_C-HTH_dom"/>
</dbReference>
<dbReference type="InterPro" id="IPR042070">
    <property type="entry name" value="PucR_C-HTH_sf"/>
</dbReference>
<dbReference type="PANTHER" id="PTHR33744">
    <property type="entry name" value="CARBOHYDRATE DIACID REGULATOR"/>
    <property type="match status" value="1"/>
</dbReference>
<evidence type="ECO:0000313" key="4">
    <source>
        <dbReference type="EMBL" id="MEU8134389.1"/>
    </source>
</evidence>
<sequence>MDSSGRLLSVAGTTAPATTPAPGAGSGHGTGLGSGHASGLGSAHASGAGPAAGSSSVAGITVRQALELPPLRRGLPEVVAAPDGLDRPIRWVHTGEVPNIASLLRGAELLLTTGLAIGPKPADQRRFVAQLADRGIAALVVELGQRFDVLPAAMVEAARIRDLPLIQLHREVPFVAVTEAIHTEIVNGHYALLRQGEEVHRRCTEILLGGGGVPEVLALLAERVGNPVYLEDADGRLLYAQRGAAAASDTDPIDAWAGLRGGRTNGAAGASPGTALIVDVPAGSPAQGGSSDQAVRGRLVVLPVHGPLPAVGRIVMDHAAGLLAVALRQARHEEELAARGRGDFLSDLAEGRIAEEDAARQARVLGFGHDTGPLLPVVVRLGADSRGEGGVGGVAGVGGGGAMGGVRAMSGVRGGIGVVGGADWAPIARAVQEELAALGLPVLLGVRPVECRLALLLGLRTAGERVAVADRVASALRTGLGRAGLAPGPQPPVVVVGAAGPWAAAGPGLRHAAEAASAARGLAEQPWYDARRLDIELLLWRMREHADLAAFVRRAVGPLLEHDRTARQPLLPTLEAYLTHAGRKAETARDLHLNRQTLYDRIARIGQLLGTDLDDPETVLSLRFALRARRHVPEMA</sequence>
<dbReference type="InterPro" id="IPR012914">
    <property type="entry name" value="PucR_dom"/>
</dbReference>
<evidence type="ECO:0000256" key="1">
    <source>
        <dbReference type="SAM" id="MobiDB-lite"/>
    </source>
</evidence>
<feature type="domain" description="Purine catabolism PurC-like" evidence="2">
    <location>
        <begin position="65"/>
        <end position="185"/>
    </location>
</feature>
<feature type="compositionally biased region" description="Gly residues" evidence="1">
    <location>
        <begin position="24"/>
        <end position="38"/>
    </location>
</feature>
<name>A0ABV3DHJ8_9ACTN</name>
<keyword evidence="5" id="KW-1185">Reference proteome</keyword>
<feature type="region of interest" description="Disordered" evidence="1">
    <location>
        <begin position="13"/>
        <end position="54"/>
    </location>
</feature>
<accession>A0ABV3DHJ8</accession>
<gene>
    <name evidence="4" type="ORF">AB0C36_12855</name>
</gene>
<dbReference type="InterPro" id="IPR051448">
    <property type="entry name" value="CdaR-like_regulators"/>
</dbReference>
<feature type="domain" description="PucR C-terminal helix-turn-helix" evidence="3">
    <location>
        <begin position="570"/>
        <end position="628"/>
    </location>
</feature>
<dbReference type="PANTHER" id="PTHR33744:SF1">
    <property type="entry name" value="DNA-BINDING TRANSCRIPTIONAL ACTIVATOR ADER"/>
    <property type="match status" value="1"/>
</dbReference>
<dbReference type="Pfam" id="PF13556">
    <property type="entry name" value="HTH_30"/>
    <property type="match status" value="1"/>
</dbReference>
<evidence type="ECO:0000259" key="3">
    <source>
        <dbReference type="Pfam" id="PF13556"/>
    </source>
</evidence>
<dbReference type="EMBL" id="JBEZFP010000026">
    <property type="protein sequence ID" value="MEU8134389.1"/>
    <property type="molecule type" value="Genomic_DNA"/>
</dbReference>
<dbReference type="Pfam" id="PF07905">
    <property type="entry name" value="PucR"/>
    <property type="match status" value="1"/>
</dbReference>
<reference evidence="4 5" key="1">
    <citation type="submission" date="2024-06" db="EMBL/GenBank/DDBJ databases">
        <title>The Natural Products Discovery Center: Release of the First 8490 Sequenced Strains for Exploring Actinobacteria Biosynthetic Diversity.</title>
        <authorList>
            <person name="Kalkreuter E."/>
            <person name="Kautsar S.A."/>
            <person name="Yang D."/>
            <person name="Bader C.D."/>
            <person name="Teijaro C.N."/>
            <person name="Fluegel L."/>
            <person name="Davis C.M."/>
            <person name="Simpson J.R."/>
            <person name="Lauterbach L."/>
            <person name="Steele A.D."/>
            <person name="Gui C."/>
            <person name="Meng S."/>
            <person name="Li G."/>
            <person name="Viehrig K."/>
            <person name="Ye F."/>
            <person name="Su P."/>
            <person name="Kiefer A.F."/>
            <person name="Nichols A."/>
            <person name="Cepeda A.J."/>
            <person name="Yan W."/>
            <person name="Fan B."/>
            <person name="Jiang Y."/>
            <person name="Adhikari A."/>
            <person name="Zheng C.-J."/>
            <person name="Schuster L."/>
            <person name="Cowan T.M."/>
            <person name="Smanski M.J."/>
            <person name="Chevrette M.G."/>
            <person name="De Carvalho L.P.S."/>
            <person name="Shen B."/>
        </authorList>
    </citation>
    <scope>NUCLEOTIDE SEQUENCE [LARGE SCALE GENOMIC DNA]</scope>
    <source>
        <strain evidence="4 5">NPDC048946</strain>
    </source>
</reference>
<evidence type="ECO:0000313" key="5">
    <source>
        <dbReference type="Proteomes" id="UP001551482"/>
    </source>
</evidence>
<feature type="compositionally biased region" description="Low complexity" evidence="1">
    <location>
        <begin position="39"/>
        <end position="54"/>
    </location>
</feature>
<proteinExistence type="predicted"/>